<evidence type="ECO:0000256" key="2">
    <source>
        <dbReference type="ARBA" id="ARBA00022448"/>
    </source>
</evidence>
<feature type="transmembrane region" description="Helical" evidence="6">
    <location>
        <begin position="102"/>
        <end position="123"/>
    </location>
</feature>
<feature type="transmembrane region" description="Helical" evidence="6">
    <location>
        <begin position="271"/>
        <end position="292"/>
    </location>
</feature>
<reference evidence="7 8" key="1">
    <citation type="submission" date="2023-01" db="EMBL/GenBank/DDBJ databases">
        <title>Analysis of 21 Apiospora genomes using comparative genomics revels a genus with tremendous synthesis potential of carbohydrate active enzymes and secondary metabolites.</title>
        <authorList>
            <person name="Sorensen T."/>
        </authorList>
    </citation>
    <scope>NUCLEOTIDE SEQUENCE [LARGE SCALE GENOMIC DNA]</scope>
    <source>
        <strain evidence="7 8">CBS 83171</strain>
    </source>
</reference>
<dbReference type="Proteomes" id="UP001446871">
    <property type="component" value="Unassembled WGS sequence"/>
</dbReference>
<organism evidence="7 8">
    <name type="scientific">Apiospora saccharicola</name>
    <dbReference type="NCBI Taxonomy" id="335842"/>
    <lineage>
        <taxon>Eukaryota</taxon>
        <taxon>Fungi</taxon>
        <taxon>Dikarya</taxon>
        <taxon>Ascomycota</taxon>
        <taxon>Pezizomycotina</taxon>
        <taxon>Sordariomycetes</taxon>
        <taxon>Xylariomycetidae</taxon>
        <taxon>Amphisphaeriales</taxon>
        <taxon>Apiosporaceae</taxon>
        <taxon>Apiospora</taxon>
    </lineage>
</organism>
<sequence>MQAALALFSGQAVVHLQAIGLSPSETSLILLSGPICGAIFQPAFGSWSDRCFSRWGRRKPFIISGVIALILSILSLACVDIVPQATLRRSHNEQPPPGRLLVALSAVLTFFVFVAIQAVHVGLRALITDDCTPAQQSEANTWAGRHSSFGAAFSFLTAYLDLWHGVRGLDKTVFSRASIPTALYLSLTIAVTCCFTEERLVTDTVQEEKLQLGNWRIIRTIFFGTSSQIRTIYMVQFLSWLGMFPFLYYTVTYVNSLEKSTLKTNQGNPHHSMGTLTPVVYSIISMVAAMGLPRSSLTNSSASRHWIANFCTARGLWATSQLCFTTAMMGTFFVSSALGTVILFGFVGITFGINAIVPFYLLGEELSRPSSTHWTEIVWSQSQGLIYGLNNLAICLPQILIICLMGVMWRQQSGGQGQGHGGEGIAARDVVWFLRFGGLATLVATYFVSRLEKRGQDDEGADGKEVTAWLARAVILTTGHDHAEGIELDRWYTGETYALDLEDLPDNKDSQRRQVLTFEATYKEHNRFHLVMWDGVVIEAFLLEAEPRQFYLATHSGCLILAQHFMRTRVVVCNTFEIGPQDEISSLEQLWEVLHHRMPGYGHRPSEFVLPDPFDYYGGKSCRNMEWEPDGGPEISKVSGILATHNVLCSPFITN</sequence>
<feature type="transmembrane region" description="Helical" evidence="6">
    <location>
        <begin position="60"/>
        <end position="82"/>
    </location>
</feature>
<keyword evidence="2" id="KW-0813">Transport</keyword>
<evidence type="ECO:0000256" key="1">
    <source>
        <dbReference type="ARBA" id="ARBA00004141"/>
    </source>
</evidence>
<dbReference type="PANTHER" id="PTHR19432">
    <property type="entry name" value="SUGAR TRANSPORTER"/>
    <property type="match status" value="1"/>
</dbReference>
<feature type="transmembrane region" description="Helical" evidence="6">
    <location>
        <begin position="313"/>
        <end position="335"/>
    </location>
</feature>
<evidence type="ECO:0000313" key="8">
    <source>
        <dbReference type="Proteomes" id="UP001446871"/>
    </source>
</evidence>
<proteinExistence type="predicted"/>
<dbReference type="SUPFAM" id="SSF103473">
    <property type="entry name" value="MFS general substrate transporter"/>
    <property type="match status" value="1"/>
</dbReference>
<dbReference type="EMBL" id="JAQQWM010000002">
    <property type="protein sequence ID" value="KAK8077624.1"/>
    <property type="molecule type" value="Genomic_DNA"/>
</dbReference>
<feature type="transmembrane region" description="Helical" evidence="6">
    <location>
        <begin position="28"/>
        <end position="48"/>
    </location>
</feature>
<evidence type="ECO:0000256" key="4">
    <source>
        <dbReference type="ARBA" id="ARBA00022989"/>
    </source>
</evidence>
<dbReference type="Gene3D" id="1.20.1250.20">
    <property type="entry name" value="MFS general substrate transporter like domains"/>
    <property type="match status" value="1"/>
</dbReference>
<evidence type="ECO:0000256" key="5">
    <source>
        <dbReference type="ARBA" id="ARBA00023136"/>
    </source>
</evidence>
<dbReference type="PANTHER" id="PTHR19432:SF35">
    <property type="entry name" value="SOLUTE CARRIER FAMILY 45 MEMBER 3 ISOFORM X1"/>
    <property type="match status" value="1"/>
</dbReference>
<keyword evidence="8" id="KW-1185">Reference proteome</keyword>
<feature type="transmembrane region" description="Helical" evidence="6">
    <location>
        <begin position="384"/>
        <end position="410"/>
    </location>
</feature>
<dbReference type="InterPro" id="IPR036259">
    <property type="entry name" value="MFS_trans_sf"/>
</dbReference>
<name>A0ABR1W2B5_9PEZI</name>
<comment type="caution">
    <text evidence="7">The sequence shown here is derived from an EMBL/GenBank/DDBJ whole genome shotgun (WGS) entry which is preliminary data.</text>
</comment>
<accession>A0ABR1W2B5</accession>
<evidence type="ECO:0000313" key="7">
    <source>
        <dbReference type="EMBL" id="KAK8077624.1"/>
    </source>
</evidence>
<gene>
    <name evidence="7" type="ORF">PG996_003794</name>
</gene>
<evidence type="ECO:0000256" key="3">
    <source>
        <dbReference type="ARBA" id="ARBA00022692"/>
    </source>
</evidence>
<dbReference type="Pfam" id="PF07690">
    <property type="entry name" value="MFS_1"/>
    <property type="match status" value="1"/>
</dbReference>
<keyword evidence="4 6" id="KW-1133">Transmembrane helix</keyword>
<keyword evidence="5 6" id="KW-0472">Membrane</keyword>
<feature type="transmembrane region" description="Helical" evidence="6">
    <location>
        <begin position="232"/>
        <end position="251"/>
    </location>
</feature>
<evidence type="ECO:0000256" key="6">
    <source>
        <dbReference type="SAM" id="Phobius"/>
    </source>
</evidence>
<comment type="subcellular location">
    <subcellularLocation>
        <location evidence="1">Membrane</location>
        <topology evidence="1">Multi-pass membrane protein</topology>
    </subcellularLocation>
</comment>
<dbReference type="InterPro" id="IPR011701">
    <property type="entry name" value="MFS"/>
</dbReference>
<keyword evidence="3 6" id="KW-0812">Transmembrane</keyword>
<feature type="transmembrane region" description="Helical" evidence="6">
    <location>
        <begin position="341"/>
        <end position="363"/>
    </location>
</feature>
<protein>
    <submittedName>
        <fullName evidence="7">Major facilitator superfamily domain- general substrate transporter</fullName>
    </submittedName>
</protein>